<proteinExistence type="inferred from homology"/>
<dbReference type="InterPro" id="IPR001126">
    <property type="entry name" value="UmuC"/>
</dbReference>
<comment type="cofactor">
    <cofactor evidence="2">
        <name>Mg(2+)</name>
        <dbReference type="ChEBI" id="CHEBI:18420"/>
    </cofactor>
    <text evidence="2">Binds 2 magnesium ions per subunit.</text>
</comment>
<dbReference type="EC" id="2.7.7.7" evidence="2"/>
<keyword evidence="2" id="KW-0235">DNA replication</keyword>
<feature type="site" description="Substrate discrimination" evidence="2">
    <location>
        <position position="15"/>
    </location>
</feature>
<keyword evidence="2" id="KW-0548">Nucleotidyltransferase</keyword>
<dbReference type="InterPro" id="IPR043128">
    <property type="entry name" value="Rev_trsase/Diguanyl_cyclase"/>
</dbReference>
<feature type="binding site" evidence="2">
    <location>
        <position position="10"/>
    </location>
    <ligand>
        <name>Mg(2+)</name>
        <dbReference type="ChEBI" id="CHEBI:18420"/>
    </ligand>
</feature>
<reference evidence="4" key="1">
    <citation type="submission" date="2023-10" db="EMBL/GenBank/DDBJ databases">
        <title>Screening of Alkalihalophilus pseudofirmusBZ-TG-HK211 and Its Alleviation of Salt Stress on Rapeseed Growth.</title>
        <authorList>
            <person name="Zhao B."/>
            <person name="Guo T."/>
        </authorList>
    </citation>
    <scope>NUCLEOTIDE SEQUENCE</scope>
    <source>
        <strain evidence="4">BZ-TG-HK211</strain>
    </source>
</reference>
<dbReference type="PANTHER" id="PTHR11076">
    <property type="entry name" value="DNA REPAIR POLYMERASE UMUC / TRANSFERASE FAMILY MEMBER"/>
    <property type="match status" value="1"/>
</dbReference>
<dbReference type="PANTHER" id="PTHR11076:SF35">
    <property type="entry name" value="DNA REPAIR PROTEIN HOMOLOG YOBH"/>
    <property type="match status" value="1"/>
</dbReference>
<dbReference type="GO" id="GO:0000287">
    <property type="term" value="F:magnesium ion binding"/>
    <property type="evidence" value="ECO:0007669"/>
    <property type="project" value="UniProtKB-UniRule"/>
</dbReference>
<dbReference type="CDD" id="cd01700">
    <property type="entry name" value="PolY_Pol_V_umuC"/>
    <property type="match status" value="1"/>
</dbReference>
<dbReference type="Proteomes" id="UP001285636">
    <property type="component" value="Unassembled WGS sequence"/>
</dbReference>
<dbReference type="AlphaFoldDB" id="A0AAJ2NNB2"/>
<dbReference type="Gene3D" id="3.30.1490.100">
    <property type="entry name" value="DNA polymerase, Y-family, little finger domain"/>
    <property type="match status" value="1"/>
</dbReference>
<dbReference type="GO" id="GO:0009432">
    <property type="term" value="P:SOS response"/>
    <property type="evidence" value="ECO:0007669"/>
    <property type="project" value="TreeGrafter"/>
</dbReference>
<keyword evidence="2" id="KW-0238">DNA-binding</keyword>
<accession>A0AAJ2NNB2</accession>
<keyword evidence="2" id="KW-0234">DNA repair</keyword>
<keyword evidence="2" id="KW-0460">Magnesium</keyword>
<dbReference type="Gene3D" id="3.40.1170.60">
    <property type="match status" value="1"/>
</dbReference>
<keyword evidence="2" id="KW-0227">DNA damage</keyword>
<dbReference type="EMBL" id="JAWJAY010000001">
    <property type="protein sequence ID" value="MDV2885523.1"/>
    <property type="molecule type" value="Genomic_DNA"/>
</dbReference>
<sequence>MKRREILLIDMESFYASVEKGFHPESRGVPTVVSGDPERRSGVILAACPLAKKYGIKTAERLWEAKRKCPHLYIIKPKMQTYVDVSTHITTILQRYSDLVEPYSIDEQFVDVTYTSHLFGSLQSLAVRLQEEIKSETGVFARIGIGESKLLAKMACDHFAKKNSTGLFTIWHKDTSNTIWPLPVEALFGISSRMRTHFNNMGIRTIGQLATTPLERLKKKWGIPGHVLWESANGYDSSPVHFKSLSGEKAIGHAMTLPRDYQELSEIKVILLELCEEVALRARGKKVIGNTLKVFAKGASYDHPSSFLRQKPLLEATNYGLDLYETAVPLFKTFWDGQPIRQVGITLTNLSSAAEKQLSLFDQGWEQKERIGAAMDSIHSRFGPASLVRASSLTRAGQVFERAKKIGGHYK</sequence>
<dbReference type="NCBIfam" id="NF002848">
    <property type="entry name" value="PRK03103.1"/>
    <property type="match status" value="1"/>
</dbReference>
<comment type="subcellular location">
    <subcellularLocation>
        <location evidence="2">Cytoplasm</location>
    </subcellularLocation>
</comment>
<dbReference type="InterPro" id="IPR036775">
    <property type="entry name" value="DNA_pol_Y-fam_lit_finger_sf"/>
</dbReference>
<name>A0AAJ2NNB2_ALKPS</name>
<evidence type="ECO:0000313" key="5">
    <source>
        <dbReference type="Proteomes" id="UP001285636"/>
    </source>
</evidence>
<evidence type="ECO:0000259" key="3">
    <source>
        <dbReference type="PROSITE" id="PS50173"/>
    </source>
</evidence>
<protein>
    <recommendedName>
        <fullName evidence="2">DNA polymerase IV</fullName>
        <shortName evidence="2">Pol IV</shortName>
        <ecNumber evidence="2">2.7.7.7</ecNumber>
    </recommendedName>
</protein>
<dbReference type="Gene3D" id="3.30.70.270">
    <property type="match status" value="1"/>
</dbReference>
<dbReference type="Gene3D" id="1.10.150.20">
    <property type="entry name" value="5' to 3' exonuclease, C-terminal subdomain"/>
    <property type="match status" value="1"/>
</dbReference>
<dbReference type="RefSeq" id="WP_323466657.1">
    <property type="nucleotide sequence ID" value="NZ_CP144224.1"/>
</dbReference>
<dbReference type="SUPFAM" id="SSF56672">
    <property type="entry name" value="DNA/RNA polymerases"/>
    <property type="match status" value="1"/>
</dbReference>
<organism evidence="4 5">
    <name type="scientific">Alkalihalophilus pseudofirmus</name>
    <name type="common">Bacillus pseudofirmus</name>
    <dbReference type="NCBI Taxonomy" id="79885"/>
    <lineage>
        <taxon>Bacteria</taxon>
        <taxon>Bacillati</taxon>
        <taxon>Bacillota</taxon>
        <taxon>Bacilli</taxon>
        <taxon>Bacillales</taxon>
        <taxon>Bacillaceae</taxon>
        <taxon>Alkalihalophilus</taxon>
    </lineage>
</organism>
<keyword evidence="2" id="KW-0808">Transferase</keyword>
<dbReference type="Pfam" id="PF00817">
    <property type="entry name" value="IMS"/>
    <property type="match status" value="1"/>
</dbReference>
<comment type="similarity">
    <text evidence="1 2">Belongs to the DNA polymerase type-Y family.</text>
</comment>
<dbReference type="InterPro" id="IPR043502">
    <property type="entry name" value="DNA/RNA_pol_sf"/>
</dbReference>
<keyword evidence="2" id="KW-0515">Mutator protein</keyword>
<feature type="domain" description="UmuC" evidence="3">
    <location>
        <begin position="6"/>
        <end position="191"/>
    </location>
</feature>
<gene>
    <name evidence="2" type="primary">dinB</name>
    <name evidence="4" type="ORF">RYX45_10020</name>
</gene>
<dbReference type="Pfam" id="PF11799">
    <property type="entry name" value="IMS_C"/>
    <property type="match status" value="1"/>
</dbReference>
<comment type="function">
    <text evidence="2">Poorly processive, error-prone DNA polymerase involved in untargeted mutagenesis. Copies undamaged DNA at stalled replication forks, which arise in vivo from mismatched or misaligned primer ends. These misaligned primers can be extended by PolIV. Exhibits no 3'-5' exonuclease (proofreading) activity. May be involved in translesional synthesis, in conjunction with the beta clamp from PolIII.</text>
</comment>
<evidence type="ECO:0000256" key="2">
    <source>
        <dbReference type="HAMAP-Rule" id="MF_01113"/>
    </source>
</evidence>
<dbReference type="GO" id="GO:0003887">
    <property type="term" value="F:DNA-directed DNA polymerase activity"/>
    <property type="evidence" value="ECO:0007669"/>
    <property type="project" value="UniProtKB-UniRule"/>
</dbReference>
<dbReference type="SUPFAM" id="SSF100879">
    <property type="entry name" value="Lesion bypass DNA polymerase (Y-family), little finger domain"/>
    <property type="match status" value="1"/>
</dbReference>
<dbReference type="GO" id="GO:0006281">
    <property type="term" value="P:DNA repair"/>
    <property type="evidence" value="ECO:0007669"/>
    <property type="project" value="UniProtKB-UniRule"/>
</dbReference>
<dbReference type="InterPro" id="IPR022880">
    <property type="entry name" value="DNApol_IV"/>
</dbReference>
<feature type="active site" evidence="2">
    <location>
        <position position="107"/>
    </location>
</feature>
<dbReference type="InterPro" id="IPR050116">
    <property type="entry name" value="DNA_polymerase-Y"/>
</dbReference>
<feature type="binding site" evidence="2">
    <location>
        <position position="106"/>
    </location>
    <ligand>
        <name>Mg(2+)</name>
        <dbReference type="ChEBI" id="CHEBI:18420"/>
    </ligand>
</feature>
<evidence type="ECO:0000313" key="4">
    <source>
        <dbReference type="EMBL" id="MDV2885523.1"/>
    </source>
</evidence>
<keyword evidence="2" id="KW-0239">DNA-directed DNA polymerase</keyword>
<comment type="caution">
    <text evidence="4">The sequence shown here is derived from an EMBL/GenBank/DDBJ whole genome shotgun (WGS) entry which is preliminary data.</text>
</comment>
<dbReference type="GO" id="GO:0006261">
    <property type="term" value="P:DNA-templated DNA replication"/>
    <property type="evidence" value="ECO:0007669"/>
    <property type="project" value="UniProtKB-UniRule"/>
</dbReference>
<evidence type="ECO:0000256" key="1">
    <source>
        <dbReference type="ARBA" id="ARBA00010945"/>
    </source>
</evidence>
<comment type="catalytic activity">
    <reaction evidence="2">
        <text>DNA(n) + a 2'-deoxyribonucleoside 5'-triphosphate = DNA(n+1) + diphosphate</text>
        <dbReference type="Rhea" id="RHEA:22508"/>
        <dbReference type="Rhea" id="RHEA-COMP:17339"/>
        <dbReference type="Rhea" id="RHEA-COMP:17340"/>
        <dbReference type="ChEBI" id="CHEBI:33019"/>
        <dbReference type="ChEBI" id="CHEBI:61560"/>
        <dbReference type="ChEBI" id="CHEBI:173112"/>
        <dbReference type="EC" id="2.7.7.7"/>
    </reaction>
</comment>
<dbReference type="PROSITE" id="PS50173">
    <property type="entry name" value="UMUC"/>
    <property type="match status" value="1"/>
</dbReference>
<dbReference type="HAMAP" id="MF_01113">
    <property type="entry name" value="DNApol_IV"/>
    <property type="match status" value="1"/>
</dbReference>
<dbReference type="InterPro" id="IPR017961">
    <property type="entry name" value="DNA_pol_Y-fam_little_finger"/>
</dbReference>
<keyword evidence="2" id="KW-0479">Metal-binding</keyword>
<comment type="subunit">
    <text evidence="2">Monomer.</text>
</comment>
<dbReference type="GO" id="GO:0003684">
    <property type="term" value="F:damaged DNA binding"/>
    <property type="evidence" value="ECO:0007669"/>
    <property type="project" value="InterPro"/>
</dbReference>
<dbReference type="GO" id="GO:0042276">
    <property type="term" value="P:error-prone translesion synthesis"/>
    <property type="evidence" value="ECO:0007669"/>
    <property type="project" value="TreeGrafter"/>
</dbReference>
<keyword evidence="2" id="KW-0963">Cytoplasm</keyword>
<dbReference type="GO" id="GO:0005829">
    <property type="term" value="C:cytosol"/>
    <property type="evidence" value="ECO:0007669"/>
    <property type="project" value="TreeGrafter"/>
</dbReference>